<dbReference type="InterPro" id="IPR002347">
    <property type="entry name" value="SDR_fam"/>
</dbReference>
<comment type="similarity">
    <text evidence="1">Belongs to the short-chain dehydrogenases/reductases (SDR) family.</text>
</comment>
<dbReference type="GO" id="GO:0009688">
    <property type="term" value="P:abscisic acid biosynthetic process"/>
    <property type="evidence" value="ECO:0007669"/>
    <property type="project" value="UniProtKB-ARBA"/>
</dbReference>
<dbReference type="Gene3D" id="3.40.50.720">
    <property type="entry name" value="NAD(P)-binding Rossmann-like Domain"/>
    <property type="match status" value="1"/>
</dbReference>
<dbReference type="GO" id="GO:0016491">
    <property type="term" value="F:oxidoreductase activity"/>
    <property type="evidence" value="ECO:0007669"/>
    <property type="project" value="UniProtKB-KW"/>
</dbReference>
<evidence type="ECO:0000256" key="1">
    <source>
        <dbReference type="ARBA" id="ARBA00006484"/>
    </source>
</evidence>
<dbReference type="OrthoDB" id="1669814at2759"/>
<comment type="caution">
    <text evidence="4">The sequence shown here is derived from an EMBL/GenBank/DDBJ whole genome shotgun (WGS) entry which is preliminary data.</text>
</comment>
<dbReference type="PRINTS" id="PR00081">
    <property type="entry name" value="GDHRDH"/>
</dbReference>
<evidence type="ECO:0000313" key="5">
    <source>
        <dbReference type="Proteomes" id="UP000887226"/>
    </source>
</evidence>
<dbReference type="EMBL" id="MU253811">
    <property type="protein sequence ID" value="KAG9246258.1"/>
    <property type="molecule type" value="Genomic_DNA"/>
</dbReference>
<evidence type="ECO:0000313" key="4">
    <source>
        <dbReference type="EMBL" id="KAG9246258.1"/>
    </source>
</evidence>
<name>A0A9P7Z7E4_9HELO</name>
<accession>A0A9P7Z7E4</accession>
<sequence>MSMEGKIIAITGGASGIGLATAKLLATRGATVCIGDVDPAALKSTEDYFSSRSVPFSVTRLDVTVRSEVESWIDGIVEKYSRLDGAANVAGICGPHHGIQHIKNLEDEWWHKIIATNLTGLMYSLRAELNRISDSGSIVNITSIQGVMGFAGAGAYSASKHGVIGLTRSAAKEVGDREVRVNAVAPGAIMTPLLQKAMDRNPNEGTGLASAIKRVGTAEEMANIICFLLGPESTFVTGSVYGGDGGWDC</sequence>
<keyword evidence="3" id="KW-0560">Oxidoreductase</keyword>
<dbReference type="AlphaFoldDB" id="A0A9P7Z7E4"/>
<keyword evidence="2" id="KW-0521">NADP</keyword>
<dbReference type="PANTHER" id="PTHR24321:SF8">
    <property type="entry name" value="ESTRADIOL 17-BETA-DEHYDROGENASE 8-RELATED"/>
    <property type="match status" value="1"/>
</dbReference>
<dbReference type="InterPro" id="IPR020904">
    <property type="entry name" value="Sc_DH/Rdtase_CS"/>
</dbReference>
<proteinExistence type="inferred from homology"/>
<dbReference type="InterPro" id="IPR036291">
    <property type="entry name" value="NAD(P)-bd_dom_sf"/>
</dbReference>
<evidence type="ECO:0000256" key="2">
    <source>
        <dbReference type="ARBA" id="ARBA00022857"/>
    </source>
</evidence>
<dbReference type="PROSITE" id="PS00061">
    <property type="entry name" value="ADH_SHORT"/>
    <property type="match status" value="1"/>
</dbReference>
<dbReference type="CDD" id="cd05233">
    <property type="entry name" value="SDR_c"/>
    <property type="match status" value="1"/>
</dbReference>
<dbReference type="FunFam" id="3.40.50.720:FF:000084">
    <property type="entry name" value="Short-chain dehydrogenase reductase"/>
    <property type="match status" value="1"/>
</dbReference>
<evidence type="ECO:0000256" key="3">
    <source>
        <dbReference type="ARBA" id="ARBA00023002"/>
    </source>
</evidence>
<dbReference type="PANTHER" id="PTHR24321">
    <property type="entry name" value="DEHYDROGENASES, SHORT CHAIN"/>
    <property type="match status" value="1"/>
</dbReference>
<dbReference type="SUPFAM" id="SSF51735">
    <property type="entry name" value="NAD(P)-binding Rossmann-fold domains"/>
    <property type="match status" value="1"/>
</dbReference>
<gene>
    <name evidence="4" type="ORF">BJ878DRAFT_298671</name>
</gene>
<dbReference type="Pfam" id="PF13561">
    <property type="entry name" value="adh_short_C2"/>
    <property type="match status" value="1"/>
</dbReference>
<organism evidence="4 5">
    <name type="scientific">Calycina marina</name>
    <dbReference type="NCBI Taxonomy" id="1763456"/>
    <lineage>
        <taxon>Eukaryota</taxon>
        <taxon>Fungi</taxon>
        <taxon>Dikarya</taxon>
        <taxon>Ascomycota</taxon>
        <taxon>Pezizomycotina</taxon>
        <taxon>Leotiomycetes</taxon>
        <taxon>Helotiales</taxon>
        <taxon>Pezizellaceae</taxon>
        <taxon>Calycina</taxon>
    </lineage>
</organism>
<reference evidence="4" key="1">
    <citation type="journal article" date="2021" name="IMA Fungus">
        <title>Genomic characterization of three marine fungi, including Emericellopsis atlantica sp. nov. with signatures of a generalist lifestyle and marine biomass degradation.</title>
        <authorList>
            <person name="Hagestad O.C."/>
            <person name="Hou L."/>
            <person name="Andersen J.H."/>
            <person name="Hansen E.H."/>
            <person name="Altermark B."/>
            <person name="Li C."/>
            <person name="Kuhnert E."/>
            <person name="Cox R.J."/>
            <person name="Crous P.W."/>
            <person name="Spatafora J.W."/>
            <person name="Lail K."/>
            <person name="Amirebrahimi M."/>
            <person name="Lipzen A."/>
            <person name="Pangilinan J."/>
            <person name="Andreopoulos W."/>
            <person name="Hayes R.D."/>
            <person name="Ng V."/>
            <person name="Grigoriev I.V."/>
            <person name="Jackson S.A."/>
            <person name="Sutton T.D.S."/>
            <person name="Dobson A.D.W."/>
            <person name="Rama T."/>
        </authorList>
    </citation>
    <scope>NUCLEOTIDE SEQUENCE</scope>
    <source>
        <strain evidence="4">TRa3180A</strain>
    </source>
</reference>
<keyword evidence="5" id="KW-1185">Reference proteome</keyword>
<dbReference type="Proteomes" id="UP000887226">
    <property type="component" value="Unassembled WGS sequence"/>
</dbReference>
<protein>
    <submittedName>
        <fullName evidence="4">Short-chain dehydrogenase</fullName>
    </submittedName>
</protein>
<dbReference type="PRINTS" id="PR00080">
    <property type="entry name" value="SDRFAMILY"/>
</dbReference>